<dbReference type="EMBL" id="LXTC01000002">
    <property type="protein sequence ID" value="OBA22455.1"/>
    <property type="molecule type" value="Genomic_DNA"/>
</dbReference>
<sequence length="754" mass="81821">MLRAHSLSNETPIHPPLSKFKEIINKPVLSRPSQPDNPSQPRRSGHTPDAAAGRASRARAAYMAAPPPDSARRPLLTGSTMPSRQFLDRQTRLIDLFLEELAQVAAADGANFNNTKQFDALLRHLELTVAAPAFSSVPSENILHILLTLAARSPAANWSHDLLGGFAGDASAYMRQVNRAYDAALHKASLQQRSVSVLRRYLAVVRGPRAPAADALRKNIHSVLLAFHRPDVALSFRGYRRPVLQRKSKAGAWAQGGVLAGDFLAGHFLAGDLAGDFLGGEALAGRAVEIISDSEDSDALEEPLGQADIAQHAYALGGPAPEAPFSALGLNTSGLGGAAPLFRQMPHLLAGGTPEPPGLRPKRPRAASPGWKRIQVFDDHVVLHKLLAAADYDVWSLLKWAFWCAHTSSEYQTFLFNAGLTHVHHVYRATGAFLELFFAFCHAELAASIADGRPRAAAIARLLGTLGPRHDWHDRAALYVFAGLGRAWHDKPYPCFPRELVLTKNDPAVLSSRCKTTCVNDDNSHSMGLRAHVVLLLFHYEHALGGAAAGRGLMRHVLRRLASVPLVYLEAFLGHMQTELAAGGEPGLGTAPLQALDAQLGFAVLCEVTGTVFSMEAFCGPAFVLQTARVLLDGRLYRSVVDDVTFGCVDDFAAQWRRVMAVAEWLFGRALEDAVHGKPAAQADCVFVVKSARCADELAAACYAEYLESRYEDSDLIPETAFTLTRAEIEQWRPAGVCTFADLARFKLSGRLQR</sequence>
<name>A0A1A0HEQ5_9ASCO</name>
<protein>
    <submittedName>
        <fullName evidence="2">Uncharacterized protein</fullName>
    </submittedName>
</protein>
<comment type="caution">
    <text evidence="2">The sequence shown here is derived from an EMBL/GenBank/DDBJ whole genome shotgun (WGS) entry which is preliminary data.</text>
</comment>
<reference evidence="2 3" key="1">
    <citation type="submission" date="2016-05" db="EMBL/GenBank/DDBJ databases">
        <title>Comparative genomics of biotechnologically important yeasts.</title>
        <authorList>
            <consortium name="DOE Joint Genome Institute"/>
            <person name="Riley R."/>
            <person name="Haridas S."/>
            <person name="Wolfe K.H."/>
            <person name="Lopes M.R."/>
            <person name="Hittinger C.T."/>
            <person name="Goker M."/>
            <person name="Salamov A."/>
            <person name="Wisecaver J."/>
            <person name="Long T.M."/>
            <person name="Aerts A.L."/>
            <person name="Barry K."/>
            <person name="Choi C."/>
            <person name="Clum A."/>
            <person name="Coughlan A.Y."/>
            <person name="Deshpande S."/>
            <person name="Douglass A.P."/>
            <person name="Hanson S.J."/>
            <person name="Klenk H.-P."/>
            <person name="LaButti K."/>
            <person name="Lapidus A."/>
            <person name="Lindquist E."/>
            <person name="Lipzen A."/>
            <person name="Meier-kolthoff J.P."/>
            <person name="Ohm R.A."/>
            <person name="Otillar R.P."/>
            <person name="Pangilinan J."/>
            <person name="Peng Y."/>
            <person name="Rokas A."/>
            <person name="Rosa C.A."/>
            <person name="Scheuner C."/>
            <person name="Sibirny A.A."/>
            <person name="Slot J.C."/>
            <person name="Stielow J.B."/>
            <person name="Sun H."/>
            <person name="Kurtzman C.P."/>
            <person name="Blackwell M."/>
            <person name="Grigoriev I.V."/>
            <person name="Jeffries T.W."/>
        </authorList>
    </citation>
    <scope>NUCLEOTIDE SEQUENCE [LARGE SCALE GENOMIC DNA]</scope>
    <source>
        <strain evidence="2 3">NRRL YB-4993</strain>
    </source>
</reference>
<accession>A0A1A0HEQ5</accession>
<feature type="compositionally biased region" description="Polar residues" evidence="1">
    <location>
        <begin position="31"/>
        <end position="42"/>
    </location>
</feature>
<evidence type="ECO:0000256" key="1">
    <source>
        <dbReference type="SAM" id="MobiDB-lite"/>
    </source>
</evidence>
<proteinExistence type="predicted"/>
<dbReference type="OrthoDB" id="4084947at2759"/>
<evidence type="ECO:0000313" key="2">
    <source>
        <dbReference type="EMBL" id="OBA22455.1"/>
    </source>
</evidence>
<keyword evidence="3" id="KW-1185">Reference proteome</keyword>
<dbReference type="RefSeq" id="XP_018712951.1">
    <property type="nucleotide sequence ID" value="XM_018859221.1"/>
</dbReference>
<gene>
    <name evidence="2" type="ORF">METBIDRAFT_82403</name>
</gene>
<dbReference type="GeneID" id="30032196"/>
<organism evidence="2 3">
    <name type="scientific">Metschnikowia bicuspidata var. bicuspidata NRRL YB-4993</name>
    <dbReference type="NCBI Taxonomy" id="869754"/>
    <lineage>
        <taxon>Eukaryota</taxon>
        <taxon>Fungi</taxon>
        <taxon>Dikarya</taxon>
        <taxon>Ascomycota</taxon>
        <taxon>Saccharomycotina</taxon>
        <taxon>Pichiomycetes</taxon>
        <taxon>Metschnikowiaceae</taxon>
        <taxon>Metschnikowia</taxon>
    </lineage>
</organism>
<evidence type="ECO:0000313" key="3">
    <source>
        <dbReference type="Proteomes" id="UP000092555"/>
    </source>
</evidence>
<feature type="compositionally biased region" description="Low complexity" evidence="1">
    <location>
        <begin position="50"/>
        <end position="64"/>
    </location>
</feature>
<feature type="region of interest" description="Disordered" evidence="1">
    <location>
        <begin position="24"/>
        <end position="79"/>
    </location>
</feature>
<dbReference type="Proteomes" id="UP000092555">
    <property type="component" value="Unassembled WGS sequence"/>
</dbReference>
<dbReference type="AlphaFoldDB" id="A0A1A0HEQ5"/>